<proteinExistence type="predicted"/>
<dbReference type="EMBL" id="JASPKZ010006084">
    <property type="protein sequence ID" value="KAJ9587603.1"/>
    <property type="molecule type" value="Genomic_DNA"/>
</dbReference>
<dbReference type="Proteomes" id="UP001233999">
    <property type="component" value="Unassembled WGS sequence"/>
</dbReference>
<gene>
    <name evidence="1" type="ORF">L9F63_018985</name>
</gene>
<name>A0AAD7ZXH3_DIPPU</name>
<keyword evidence="2" id="KW-1185">Reference proteome</keyword>
<evidence type="ECO:0000313" key="2">
    <source>
        <dbReference type="Proteomes" id="UP001233999"/>
    </source>
</evidence>
<reference evidence="1" key="2">
    <citation type="submission" date="2023-05" db="EMBL/GenBank/DDBJ databases">
        <authorList>
            <person name="Fouks B."/>
        </authorList>
    </citation>
    <scope>NUCLEOTIDE SEQUENCE</scope>
    <source>
        <strain evidence="1">Stay&amp;Tobe</strain>
        <tissue evidence="1">Testes</tissue>
    </source>
</reference>
<organism evidence="1 2">
    <name type="scientific">Diploptera punctata</name>
    <name type="common">Pacific beetle cockroach</name>
    <dbReference type="NCBI Taxonomy" id="6984"/>
    <lineage>
        <taxon>Eukaryota</taxon>
        <taxon>Metazoa</taxon>
        <taxon>Ecdysozoa</taxon>
        <taxon>Arthropoda</taxon>
        <taxon>Hexapoda</taxon>
        <taxon>Insecta</taxon>
        <taxon>Pterygota</taxon>
        <taxon>Neoptera</taxon>
        <taxon>Polyneoptera</taxon>
        <taxon>Dictyoptera</taxon>
        <taxon>Blattodea</taxon>
        <taxon>Blaberoidea</taxon>
        <taxon>Blaberidae</taxon>
        <taxon>Diplopterinae</taxon>
        <taxon>Diploptera</taxon>
    </lineage>
</organism>
<accession>A0AAD7ZXH3</accession>
<protein>
    <submittedName>
        <fullName evidence="1">Uncharacterized protein</fullName>
    </submittedName>
</protein>
<reference evidence="1" key="1">
    <citation type="journal article" date="2023" name="IScience">
        <title>Live-bearing cockroach genome reveals convergent evolutionary mechanisms linked to viviparity in insects and beyond.</title>
        <authorList>
            <person name="Fouks B."/>
            <person name="Harrison M.C."/>
            <person name="Mikhailova A.A."/>
            <person name="Marchal E."/>
            <person name="English S."/>
            <person name="Carruthers M."/>
            <person name="Jennings E.C."/>
            <person name="Chiamaka E.L."/>
            <person name="Frigard R.A."/>
            <person name="Pippel M."/>
            <person name="Attardo G.M."/>
            <person name="Benoit J.B."/>
            <person name="Bornberg-Bauer E."/>
            <person name="Tobe S.S."/>
        </authorList>
    </citation>
    <scope>NUCLEOTIDE SEQUENCE</scope>
    <source>
        <strain evidence="1">Stay&amp;Tobe</strain>
    </source>
</reference>
<comment type="caution">
    <text evidence="1">The sequence shown here is derived from an EMBL/GenBank/DDBJ whole genome shotgun (WGS) entry which is preliminary data.</text>
</comment>
<dbReference type="AlphaFoldDB" id="A0AAD7ZXH3"/>
<feature type="non-terminal residue" evidence="1">
    <location>
        <position position="111"/>
    </location>
</feature>
<sequence>EPNGNRWRIGTKITEVVLSLRILGNSLPILRKRRHSCMTVNHKNETANKHTLRYSTISLLAVEGENLSKQFNITSMFRFDSALSLNSLLKRNNLLMEFTKDFNVLTEMPAW</sequence>
<evidence type="ECO:0000313" key="1">
    <source>
        <dbReference type="EMBL" id="KAJ9587603.1"/>
    </source>
</evidence>
<feature type="non-terminal residue" evidence="1">
    <location>
        <position position="1"/>
    </location>
</feature>